<evidence type="ECO:0000313" key="3">
    <source>
        <dbReference type="EMBL" id="ACU86855.1"/>
    </source>
</evidence>
<name>C7MAW8_BRAFD</name>
<dbReference type="KEGG" id="bfa:Bfae_30950"/>
<protein>
    <submittedName>
        <fullName evidence="3">Putative S-layer protein</fullName>
    </submittedName>
</protein>
<organism evidence="3 4">
    <name type="scientific">Brachybacterium faecium (strain ATCC 43885 / DSM 4810 / JCM 11609 / LMG 19847 / NBRC 14762 / NCIMB 9860 / 6-10)</name>
    <dbReference type="NCBI Taxonomy" id="446465"/>
    <lineage>
        <taxon>Bacteria</taxon>
        <taxon>Bacillati</taxon>
        <taxon>Actinomycetota</taxon>
        <taxon>Actinomycetes</taxon>
        <taxon>Micrococcales</taxon>
        <taxon>Dermabacteraceae</taxon>
        <taxon>Brachybacterium</taxon>
    </lineage>
</organism>
<dbReference type="OrthoDB" id="4793828at2"/>
<accession>C7MAW8</accession>
<feature type="domain" description="SLH" evidence="2">
    <location>
        <begin position="29"/>
        <end position="92"/>
    </location>
</feature>
<keyword evidence="4" id="KW-1185">Reference proteome</keyword>
<dbReference type="STRING" id="446465.Bfae_30950"/>
<evidence type="ECO:0000259" key="2">
    <source>
        <dbReference type="PROSITE" id="PS51272"/>
    </source>
</evidence>
<proteinExistence type="predicted"/>
<dbReference type="AlphaFoldDB" id="C7MAW8"/>
<dbReference type="Proteomes" id="UP000001919">
    <property type="component" value="Chromosome"/>
</dbReference>
<evidence type="ECO:0000256" key="1">
    <source>
        <dbReference type="SAM" id="MobiDB-lite"/>
    </source>
</evidence>
<evidence type="ECO:0000313" key="4">
    <source>
        <dbReference type="Proteomes" id="UP000001919"/>
    </source>
</evidence>
<dbReference type="eggNOG" id="COG5263">
    <property type="taxonomic scope" value="Bacteria"/>
</dbReference>
<gene>
    <name evidence="3" type="ordered locus">Bfae_30950</name>
</gene>
<dbReference type="EMBL" id="CP001643">
    <property type="protein sequence ID" value="ACU86855.1"/>
    <property type="molecule type" value="Genomic_DNA"/>
</dbReference>
<feature type="region of interest" description="Disordered" evidence="1">
    <location>
        <begin position="1"/>
        <end position="41"/>
    </location>
</feature>
<sequence length="225" mass="22807">MGAGALLRRGEEALPTAASLGAPAPGSTARAPFDDVPADDPAADAIRWADETGVQPALSPAEYSPRGTVTRADVALALHRLAGAPPVDVDAAPVLLADLGEDPDQVAALLWLHGRGALWGDAELRVHPEGPATRDCTASMLTGLVRPALAGRGVTWDASAEASVPQAEDPGSAVADVAWLEAAGIAPASLSLADWSGEDAVTRAELALSLHRADTVITEALGADD</sequence>
<reference evidence="3 4" key="1">
    <citation type="journal article" date="2009" name="Stand. Genomic Sci.">
        <title>Complete genome sequence of Brachybacterium faecium type strain (Schefferle 6-10).</title>
        <authorList>
            <person name="Lapidus A."/>
            <person name="Pukall R."/>
            <person name="Labuttii K."/>
            <person name="Copeland A."/>
            <person name="Del Rio T.G."/>
            <person name="Nolan M."/>
            <person name="Chen F."/>
            <person name="Lucas S."/>
            <person name="Tice H."/>
            <person name="Cheng J.F."/>
            <person name="Bruce D."/>
            <person name="Goodwin L."/>
            <person name="Pitluck S."/>
            <person name="Rohde M."/>
            <person name="Goker M."/>
            <person name="Pati A."/>
            <person name="Ivanova N."/>
            <person name="Mavrommatis K."/>
            <person name="Chen A."/>
            <person name="Palaniappan K."/>
            <person name="D'haeseleer P."/>
            <person name="Chain P."/>
            <person name="Bristow J."/>
            <person name="Eisen J.A."/>
            <person name="Markowitz V."/>
            <person name="Hugenholtz P."/>
            <person name="Kyrpides N.C."/>
            <person name="Klenk H.P."/>
        </authorList>
    </citation>
    <scope>NUCLEOTIDE SEQUENCE [LARGE SCALE GENOMIC DNA]</scope>
    <source>
        <strain evidence="4">ATCC 43885 / DSM 4810 / JCM 11609 / LMG 19847 / NBRC 14762 / NCIMB 9860 / 6-10</strain>
    </source>
</reference>
<dbReference type="PATRIC" id="fig|446465.5.peg.3063"/>
<dbReference type="PROSITE" id="PS51272">
    <property type="entry name" value="SLH"/>
    <property type="match status" value="1"/>
</dbReference>
<dbReference type="InterPro" id="IPR001119">
    <property type="entry name" value="SLH_dom"/>
</dbReference>
<dbReference type="HOGENOM" id="CLU_1227981_0_0_11"/>